<proteinExistence type="inferred from homology"/>
<dbReference type="InterPro" id="IPR017871">
    <property type="entry name" value="ABC_transporter-like_CS"/>
</dbReference>
<dbReference type="InterPro" id="IPR003439">
    <property type="entry name" value="ABC_transporter-like_ATP-bd"/>
</dbReference>
<dbReference type="GO" id="GO:0005524">
    <property type="term" value="F:ATP binding"/>
    <property type="evidence" value="ECO:0007669"/>
    <property type="project" value="UniProtKB-KW"/>
</dbReference>
<dbReference type="PANTHER" id="PTHR43394">
    <property type="entry name" value="ATP-DEPENDENT PERMEASE MDL1, MITOCHONDRIAL"/>
    <property type="match status" value="1"/>
</dbReference>
<dbReference type="SMART" id="SM00382">
    <property type="entry name" value="AAA"/>
    <property type="match status" value="1"/>
</dbReference>
<dbReference type="InterPro" id="IPR027417">
    <property type="entry name" value="P-loop_NTPase"/>
</dbReference>
<evidence type="ECO:0000259" key="11">
    <source>
        <dbReference type="PROSITE" id="PS50893"/>
    </source>
</evidence>
<comment type="similarity">
    <text evidence="9">Belongs to the ABC transporter superfamily. Lipid exporter (TC 3.A.1.106) family.</text>
</comment>
<dbReference type="InterPro" id="IPR039421">
    <property type="entry name" value="Type_1_exporter"/>
</dbReference>
<evidence type="ECO:0000256" key="9">
    <source>
        <dbReference type="ARBA" id="ARBA00061644"/>
    </source>
</evidence>
<dbReference type="PROSITE" id="PS00211">
    <property type="entry name" value="ABC_TRANSPORTER_1"/>
    <property type="match status" value="1"/>
</dbReference>
<dbReference type="Pfam" id="PF00005">
    <property type="entry name" value="ABC_tran"/>
    <property type="match status" value="1"/>
</dbReference>
<evidence type="ECO:0000256" key="8">
    <source>
        <dbReference type="ARBA" id="ARBA00023136"/>
    </source>
</evidence>
<keyword evidence="3" id="KW-1003">Cell membrane</keyword>
<keyword evidence="2" id="KW-0813">Transport</keyword>
<dbReference type="GO" id="GO:0016887">
    <property type="term" value="F:ATP hydrolysis activity"/>
    <property type="evidence" value="ECO:0007669"/>
    <property type="project" value="InterPro"/>
</dbReference>
<sequence>MRGLARARSSGKSAAGGPVSDAAPVTALLRLLPTASARLTGGLAALVLLDAALAPALTVAIGALAGRLPAAAGAGLDSAAGRGVLTAFGVLALIYLANVLMDPVIAGTSTRLARRLAATVSRMTMRGTLRPAGQAPLDGPRVADLLMLAQGRGTGQLPVGLAVTALPRLIAVRLAGVSAAGLLLLFAWWAPIPLVVAWVVMGRRQDRATRRAADSHAGTTTELRRAEYLRSLALEGAAAKEIRVFGLGEWLVEHFTRAWLTGTRELAGRRRADVGDLACLAGLIAAHALVLVPLTVAAARGDLSVARTTICLQAVLGTASLGWLGDLQWTITRAAAAAPAARRLAELGRGAGGSGLSPLPVGSGLSAGPVKAPALGGAPAHAIRFEAVRFRYPDRHAPTLDRLDLTVPAGSSLALVGDNGAGKTTVIKLLARLYDPAAGRITTDGTDLRALPPDSWRRHIAVVFQDFLRYELSARDNIRFGAVDAAPDRHALASAARRAGADAVLDGLPDGWDTPLSRRFTGGTDISGGQWQRIALARALYAVEHGARILVLDEPTAHLDIRAEAELYEQFLDLTRGLTTILVSHRFATVRLADRICFLDGGRVAEEGTHDELLAAGGRYARSFSLQAATLTGEAHA</sequence>
<accession>A0A6G4TR09</accession>
<dbReference type="GO" id="GO:0015421">
    <property type="term" value="F:ABC-type oligopeptide transporter activity"/>
    <property type="evidence" value="ECO:0007669"/>
    <property type="project" value="TreeGrafter"/>
</dbReference>
<keyword evidence="8 10" id="KW-0472">Membrane</keyword>
<dbReference type="EMBL" id="JAAKZV010000002">
    <property type="protein sequence ID" value="NGN62449.1"/>
    <property type="molecule type" value="Genomic_DNA"/>
</dbReference>
<dbReference type="Proteomes" id="UP000481583">
    <property type="component" value="Unassembled WGS sequence"/>
</dbReference>
<keyword evidence="4 10" id="KW-0812">Transmembrane</keyword>
<keyword evidence="7 10" id="KW-1133">Transmembrane helix</keyword>
<evidence type="ECO:0000313" key="13">
    <source>
        <dbReference type="Proteomes" id="UP000481583"/>
    </source>
</evidence>
<evidence type="ECO:0000256" key="7">
    <source>
        <dbReference type="ARBA" id="ARBA00022989"/>
    </source>
</evidence>
<dbReference type="FunFam" id="3.40.50.300:FF:000299">
    <property type="entry name" value="ABC transporter ATP-binding protein/permease"/>
    <property type="match status" value="1"/>
</dbReference>
<name>A0A6G4TR09_9ACTN</name>
<feature type="transmembrane region" description="Helical" evidence="10">
    <location>
        <begin position="39"/>
        <end position="64"/>
    </location>
</feature>
<dbReference type="PROSITE" id="PS50893">
    <property type="entry name" value="ABC_TRANSPORTER_2"/>
    <property type="match status" value="1"/>
</dbReference>
<organism evidence="12 13">
    <name type="scientific">Streptomyces coryli</name>
    <dbReference type="NCBI Taxonomy" id="1128680"/>
    <lineage>
        <taxon>Bacteria</taxon>
        <taxon>Bacillati</taxon>
        <taxon>Actinomycetota</taxon>
        <taxon>Actinomycetes</taxon>
        <taxon>Kitasatosporales</taxon>
        <taxon>Streptomycetaceae</taxon>
        <taxon>Streptomyces</taxon>
    </lineage>
</organism>
<dbReference type="InterPro" id="IPR003593">
    <property type="entry name" value="AAA+_ATPase"/>
</dbReference>
<comment type="caution">
    <text evidence="12">The sequence shown here is derived from an EMBL/GenBank/DDBJ whole genome shotgun (WGS) entry which is preliminary data.</text>
</comment>
<dbReference type="PANTHER" id="PTHR43394:SF1">
    <property type="entry name" value="ATP-BINDING CASSETTE SUB-FAMILY B MEMBER 10, MITOCHONDRIAL"/>
    <property type="match status" value="1"/>
</dbReference>
<feature type="transmembrane region" description="Helical" evidence="10">
    <location>
        <begin position="84"/>
        <end position="105"/>
    </location>
</feature>
<keyword evidence="6 12" id="KW-0067">ATP-binding</keyword>
<feature type="transmembrane region" description="Helical" evidence="10">
    <location>
        <begin position="157"/>
        <end position="176"/>
    </location>
</feature>
<evidence type="ECO:0000256" key="1">
    <source>
        <dbReference type="ARBA" id="ARBA00004651"/>
    </source>
</evidence>
<evidence type="ECO:0000256" key="6">
    <source>
        <dbReference type="ARBA" id="ARBA00022840"/>
    </source>
</evidence>
<gene>
    <name evidence="12" type="ORF">G5C51_00795</name>
</gene>
<dbReference type="AlphaFoldDB" id="A0A6G4TR09"/>
<dbReference type="Gene3D" id="3.40.50.300">
    <property type="entry name" value="P-loop containing nucleotide triphosphate hydrolases"/>
    <property type="match status" value="1"/>
</dbReference>
<feature type="transmembrane region" description="Helical" evidence="10">
    <location>
        <begin position="277"/>
        <end position="299"/>
    </location>
</feature>
<feature type="domain" description="ABC transporter" evidence="11">
    <location>
        <begin position="383"/>
        <end position="626"/>
    </location>
</feature>
<evidence type="ECO:0000313" key="12">
    <source>
        <dbReference type="EMBL" id="NGN62449.1"/>
    </source>
</evidence>
<dbReference type="GO" id="GO:0005886">
    <property type="term" value="C:plasma membrane"/>
    <property type="evidence" value="ECO:0007669"/>
    <property type="project" value="UniProtKB-SubCell"/>
</dbReference>
<feature type="transmembrane region" description="Helical" evidence="10">
    <location>
        <begin position="182"/>
        <end position="201"/>
    </location>
</feature>
<dbReference type="RefSeq" id="WP_165229788.1">
    <property type="nucleotide sequence ID" value="NZ_JAAKZV010000002.1"/>
</dbReference>
<evidence type="ECO:0000256" key="4">
    <source>
        <dbReference type="ARBA" id="ARBA00022692"/>
    </source>
</evidence>
<evidence type="ECO:0000256" key="5">
    <source>
        <dbReference type="ARBA" id="ARBA00022741"/>
    </source>
</evidence>
<reference evidence="12 13" key="1">
    <citation type="submission" date="2020-02" db="EMBL/GenBank/DDBJ databases">
        <title>Whole-genome analyses of novel actinobacteria.</title>
        <authorList>
            <person name="Sahin N."/>
        </authorList>
    </citation>
    <scope>NUCLEOTIDE SEQUENCE [LARGE SCALE GENOMIC DNA]</scope>
    <source>
        <strain evidence="12 13">A7024</strain>
    </source>
</reference>
<dbReference type="SUPFAM" id="SSF52540">
    <property type="entry name" value="P-loop containing nucleoside triphosphate hydrolases"/>
    <property type="match status" value="1"/>
</dbReference>
<keyword evidence="5" id="KW-0547">Nucleotide-binding</keyword>
<evidence type="ECO:0000256" key="3">
    <source>
        <dbReference type="ARBA" id="ARBA00022475"/>
    </source>
</evidence>
<keyword evidence="13" id="KW-1185">Reference proteome</keyword>
<protein>
    <submittedName>
        <fullName evidence="12">ABC transporter ATP-binding protein</fullName>
    </submittedName>
</protein>
<evidence type="ECO:0000256" key="2">
    <source>
        <dbReference type="ARBA" id="ARBA00022448"/>
    </source>
</evidence>
<comment type="subcellular location">
    <subcellularLocation>
        <location evidence="1">Cell membrane</location>
        <topology evidence="1">Multi-pass membrane protein</topology>
    </subcellularLocation>
</comment>
<evidence type="ECO:0000256" key="10">
    <source>
        <dbReference type="SAM" id="Phobius"/>
    </source>
</evidence>